<feature type="signal peptide" evidence="1">
    <location>
        <begin position="1"/>
        <end position="19"/>
    </location>
</feature>
<dbReference type="InterPro" id="IPR008969">
    <property type="entry name" value="CarboxyPept-like_regulatory"/>
</dbReference>
<comment type="caution">
    <text evidence="2">The sequence shown here is derived from an EMBL/GenBank/DDBJ whole genome shotgun (WGS) entry which is preliminary data.</text>
</comment>
<sequence>MKEKSVLWLLLLIVSVTSAQIKGTVVDEFNKPISYVNIWVEKENNSTTSEENGEFSINCLPNKNLIFSALGYEIKTVKASEAEKVILKINAFELKEVVIAKRFETREIEIGKVKNETYQAFENGPRIDAKFFPYLPKYKRTRYIQKVNFFTDSQLESVSFKIHFYEVKTDGSPGDELLNKDFLVSVKKGVKKTFFDVTDFNLKMPKKGIFVGFEKLIIERNKLEKEVMDSNTGKTTLQKTYFPFVLYNFVEREFIYTFSGGKWNKQTKQDVANPSNKMTVYEPAINLILTN</sequence>
<evidence type="ECO:0000313" key="2">
    <source>
        <dbReference type="EMBL" id="MFB9089624.1"/>
    </source>
</evidence>
<evidence type="ECO:0000313" key="3">
    <source>
        <dbReference type="Proteomes" id="UP001589576"/>
    </source>
</evidence>
<name>A0ABV5GER1_9FLAO</name>
<organism evidence="2 3">
    <name type="scientific">Flavobacterium paronense</name>
    <dbReference type="NCBI Taxonomy" id="1392775"/>
    <lineage>
        <taxon>Bacteria</taxon>
        <taxon>Pseudomonadati</taxon>
        <taxon>Bacteroidota</taxon>
        <taxon>Flavobacteriia</taxon>
        <taxon>Flavobacteriales</taxon>
        <taxon>Flavobacteriaceae</taxon>
        <taxon>Flavobacterium</taxon>
    </lineage>
</organism>
<dbReference type="SUPFAM" id="SSF49464">
    <property type="entry name" value="Carboxypeptidase regulatory domain-like"/>
    <property type="match status" value="1"/>
</dbReference>
<gene>
    <name evidence="2" type="ORF">ACFFUU_08435</name>
</gene>
<keyword evidence="1" id="KW-0732">Signal</keyword>
<feature type="chain" id="PRO_5045140917" evidence="1">
    <location>
        <begin position="20"/>
        <end position="291"/>
    </location>
</feature>
<keyword evidence="3" id="KW-1185">Reference proteome</keyword>
<accession>A0ABV5GER1</accession>
<proteinExistence type="predicted"/>
<evidence type="ECO:0000256" key="1">
    <source>
        <dbReference type="SAM" id="SignalP"/>
    </source>
</evidence>
<dbReference type="RefSeq" id="WP_290286665.1">
    <property type="nucleotide sequence ID" value="NZ_JAUFQN010000019.1"/>
</dbReference>
<dbReference type="Proteomes" id="UP001589576">
    <property type="component" value="Unassembled WGS sequence"/>
</dbReference>
<protein>
    <submittedName>
        <fullName evidence="2">Carboxypeptidase-like regulatory domain-containing protein</fullName>
    </submittedName>
</protein>
<reference evidence="2 3" key="1">
    <citation type="submission" date="2024-09" db="EMBL/GenBank/DDBJ databases">
        <authorList>
            <person name="Sun Q."/>
            <person name="Mori K."/>
        </authorList>
    </citation>
    <scope>NUCLEOTIDE SEQUENCE [LARGE SCALE GENOMIC DNA]</scope>
    <source>
        <strain evidence="2 3">CECT 8460</strain>
    </source>
</reference>
<dbReference type="Pfam" id="PF13715">
    <property type="entry name" value="CarbopepD_reg_2"/>
    <property type="match status" value="1"/>
</dbReference>
<dbReference type="EMBL" id="JBHMFB010000016">
    <property type="protein sequence ID" value="MFB9089624.1"/>
    <property type="molecule type" value="Genomic_DNA"/>
</dbReference>
<dbReference type="Gene3D" id="2.60.40.1120">
    <property type="entry name" value="Carboxypeptidase-like, regulatory domain"/>
    <property type="match status" value="1"/>
</dbReference>